<feature type="repeat" description="ANK" evidence="3">
    <location>
        <begin position="1255"/>
        <end position="1287"/>
    </location>
</feature>
<dbReference type="Pfam" id="PF12796">
    <property type="entry name" value="Ank_2"/>
    <property type="match status" value="6"/>
</dbReference>
<feature type="repeat" description="ANK" evidence="3">
    <location>
        <begin position="1288"/>
        <end position="1320"/>
    </location>
</feature>
<evidence type="ECO:0000256" key="3">
    <source>
        <dbReference type="PROSITE-ProRule" id="PRU00023"/>
    </source>
</evidence>
<feature type="repeat" description="ANK" evidence="3">
    <location>
        <begin position="1387"/>
        <end position="1419"/>
    </location>
</feature>
<keyword evidence="1" id="KW-0677">Repeat</keyword>
<feature type="repeat" description="ANK" evidence="3">
    <location>
        <begin position="1321"/>
        <end position="1353"/>
    </location>
</feature>
<proteinExistence type="predicted"/>
<accession>A0ABQ8WUI1</accession>
<organism evidence="7 8">
    <name type="scientific">Penicillium chrysogenum</name>
    <name type="common">Penicillium notatum</name>
    <dbReference type="NCBI Taxonomy" id="5076"/>
    <lineage>
        <taxon>Eukaryota</taxon>
        <taxon>Fungi</taxon>
        <taxon>Dikarya</taxon>
        <taxon>Ascomycota</taxon>
        <taxon>Pezizomycotina</taxon>
        <taxon>Eurotiomycetes</taxon>
        <taxon>Eurotiomycetidae</taxon>
        <taxon>Eurotiales</taxon>
        <taxon>Aspergillaceae</taxon>
        <taxon>Penicillium</taxon>
        <taxon>Penicillium chrysogenum species complex</taxon>
    </lineage>
</organism>
<dbReference type="PROSITE" id="PS50297">
    <property type="entry name" value="ANK_REP_REGION"/>
    <property type="match status" value="18"/>
</dbReference>
<evidence type="ECO:0000313" key="7">
    <source>
        <dbReference type="EMBL" id="KAJ5282624.1"/>
    </source>
</evidence>
<evidence type="ECO:0000259" key="6">
    <source>
        <dbReference type="Pfam" id="PF24883"/>
    </source>
</evidence>
<feature type="repeat" description="ANK" evidence="3">
    <location>
        <begin position="1420"/>
        <end position="1452"/>
    </location>
</feature>
<feature type="repeat" description="ANK" evidence="3">
    <location>
        <begin position="1354"/>
        <end position="1386"/>
    </location>
</feature>
<feature type="repeat" description="ANK" evidence="3">
    <location>
        <begin position="1189"/>
        <end position="1221"/>
    </location>
</feature>
<feature type="repeat" description="ANK" evidence="3">
    <location>
        <begin position="1222"/>
        <end position="1254"/>
    </location>
</feature>
<dbReference type="SUPFAM" id="SSF52540">
    <property type="entry name" value="P-loop containing nucleoside triphosphate hydrolases"/>
    <property type="match status" value="1"/>
</dbReference>
<gene>
    <name evidence="7" type="ORF">N7505_000604</name>
</gene>
<feature type="repeat" description="ANK" evidence="3">
    <location>
        <begin position="1156"/>
        <end position="1188"/>
    </location>
</feature>
<feature type="repeat" description="ANK" evidence="3">
    <location>
        <begin position="1090"/>
        <end position="1117"/>
    </location>
</feature>
<evidence type="ECO:0000256" key="1">
    <source>
        <dbReference type="ARBA" id="ARBA00022737"/>
    </source>
</evidence>
<sequence>MEPVSFAIGIIGLAGLFSTCLDAVERFDSWKDYDFEFRALVAQFKAQKIRLARWGLAVGLEDDELSYDHNVLLDDPKIGSTIKEVLFAINAVCRDEDKAFLTPMLGADEKSNNDQLFHRHPPRESKRQKIGWVLRTKAKRVAQVDHFSKLVETLHNLIPIEDLKGYKGRKPTGDTVLETDAWRTELENLLKRMETQMEDEYRRDLHAWLLGSTSTNDLYEIFTERKIEGTCEWVLHQPWFLEWTSPDFPDGCAKVLWINGHAGSGKSVICARVIESVSSNSKGPIAYFFFSSDFESRRDPFIAIRIWPSQLLCHPVLFSLARERLTMQQGQRATRGDTLKLLRDLVIKVPHCTFILDGLDECRWVEQDHNSNDGASIVDFLEALQRAIYGTSTRILVVSRDEPEIRACLVNKSSTNDTIIIQHSITPEDVRSDLDMFSRSIVNKKLSTMTEATKSDISQKLAERCNGQFLWVQMQESQLRDWKSPKQLEKAINSTPPGLSKTYDREWMGISLLSDDNRERTISLLRWAAFALRPLSVSEIAGALSISANCDEVRIDEVPDRINDSYIETEIMRLGGSLIDIRNPMAGYDPRSITVHLAHFTVKEYLLCNLPASGRLLQLNSSLKSSTEGIENLLAAKMCLCYIDCEGVWQETSEEGRDEVLDSFRNYATRSWYQHASLGNMRDSDLVKSLNQLFDVENPNWASWKEWLDSSDESQRITCVDSGEDSDSSTADDEQEIGPSNCADNSDLSVFKDGQPTQTLSMSPLYYAAWLGLTDTMDLLLRSNKYSINEQGKFGRTPLVAACERGNLEAVVKLLDSGADLEIAGDNEHTPLQAAACNGHTEVVKLLLEKGVNTHNGSDGSKTPLYCACSNGHHQVAQMLLQREPDMIDRQDRWIPLVAASDGGFLGIVQLLIQKGANVNVPTGSGRTPLYCACNAGHSEVVRLLLDEGAEIEYRCQDEWTAVNVASYRGFLDIVLLLIERGADINVQNEYGNTPLYNSCCTGHIEVVRQLLDKGADINRSNTFKWAPMNMASHQGLLDIVRLLIERGADINVQDEFGRTPLSCACYRGHVEVVKTLVLSGANLETANQDGFTPLNVASERGFLDIVTILLNKGVSLGSGAPDGWTSLHLASWDGSVDIVTLLLEKGAAIDSAKSDGRTSLHVASEEGYFDIVTLLLEKGAAIDSATPDGMTPLHLASWNGSVDVSTLLLEKGAAIDSATPDSWTPLHLASWDGSVDIVALLLEKGAAIDSATSDGWTSLHVASEKGYVDIVTLLLEKGAGIDSATPDGMTPLHLASENGYVDIVTLLLEKGAGIDSATPDGRTSLHLASWHGSVDVATLLLERGADIASVDKDGFTSLHFAVLGNSIEAVTLLLDKGAVLNSVANGGVVPLHLASLNDSPDIVNLLLDKGADIDSVEFYMGTPLRIASVSGHLDVVNLLLERGAAIESGNFDDRRLLRYIPPHDQLEVITNFLRSTKFKIDIRVERGCAPLFYVIARGPSRAVQLLLPRLPANAKDRYSAMPLPAAMRKGHEEAIDKLTTLAGRQSNLDGLGRDLIWWVIGTGRGRVLDMVRQEYTQKFGTRITQGSNDKPWSFVDLDQSQSCDVCTLPIPTDTPYRRCEDCNNFNICSQCVGVKVKCLDTAHEWSSREPDGFDNDVKGQKDG</sequence>
<evidence type="ECO:0000259" key="5">
    <source>
        <dbReference type="Pfam" id="PF14479"/>
    </source>
</evidence>
<feature type="repeat" description="ANK" evidence="3">
    <location>
        <begin position="925"/>
        <end position="957"/>
    </location>
</feature>
<feature type="repeat" description="ANK" evidence="3">
    <location>
        <begin position="794"/>
        <end position="826"/>
    </location>
</feature>
<reference evidence="7 8" key="1">
    <citation type="journal article" date="2023" name="IMA Fungus">
        <title>Comparative genomic study of the Penicillium genus elucidates a diverse pangenome and 15 lateral gene transfer events.</title>
        <authorList>
            <person name="Petersen C."/>
            <person name="Sorensen T."/>
            <person name="Nielsen M.R."/>
            <person name="Sondergaard T.E."/>
            <person name="Sorensen J.L."/>
            <person name="Fitzpatrick D.A."/>
            <person name="Frisvad J.C."/>
            <person name="Nielsen K.L."/>
        </authorList>
    </citation>
    <scope>NUCLEOTIDE SEQUENCE [LARGE SCALE GENOMIC DNA]</scope>
    <source>
        <strain evidence="7 8">IBT 3361</strain>
    </source>
</reference>
<feature type="repeat" description="ANK" evidence="3">
    <location>
        <begin position="1024"/>
        <end position="1056"/>
    </location>
</feature>
<dbReference type="Gene3D" id="3.40.50.300">
    <property type="entry name" value="P-loop containing nucleotide triphosphate hydrolases"/>
    <property type="match status" value="1"/>
</dbReference>
<dbReference type="InterPro" id="IPR038305">
    <property type="entry name" value="HeLo_sf"/>
</dbReference>
<dbReference type="PROSITE" id="PS50088">
    <property type="entry name" value="ANK_REPEAT"/>
    <property type="match status" value="19"/>
</dbReference>
<feature type="domain" description="Prion-inhibition and propagation HeLo" evidence="5">
    <location>
        <begin position="6"/>
        <end position="161"/>
    </location>
</feature>
<dbReference type="Pfam" id="PF00023">
    <property type="entry name" value="Ank"/>
    <property type="match status" value="3"/>
</dbReference>
<dbReference type="Pfam" id="PF14479">
    <property type="entry name" value="HeLo"/>
    <property type="match status" value="1"/>
</dbReference>
<dbReference type="InterPro" id="IPR029498">
    <property type="entry name" value="HeLo_dom"/>
</dbReference>
<feature type="repeat" description="ANK" evidence="3">
    <location>
        <begin position="1123"/>
        <end position="1155"/>
    </location>
</feature>
<dbReference type="InterPro" id="IPR027417">
    <property type="entry name" value="P-loop_NTPase"/>
</dbReference>
<feature type="repeat" description="ANK" evidence="3">
    <location>
        <begin position="991"/>
        <end position="1023"/>
    </location>
</feature>
<protein>
    <submittedName>
        <fullName evidence="7">Uncharacterized protein</fullName>
    </submittedName>
</protein>
<dbReference type="EMBL" id="JAPVEB010000001">
    <property type="protein sequence ID" value="KAJ5282624.1"/>
    <property type="molecule type" value="Genomic_DNA"/>
</dbReference>
<feature type="repeat" description="ANK" evidence="3">
    <location>
        <begin position="1057"/>
        <end position="1089"/>
    </location>
</feature>
<comment type="caution">
    <text evidence="7">The sequence shown here is derived from an EMBL/GenBank/DDBJ whole genome shotgun (WGS) entry which is preliminary data.</text>
</comment>
<dbReference type="Proteomes" id="UP001220256">
    <property type="component" value="Unassembled WGS sequence"/>
</dbReference>
<feature type="repeat" description="ANK" evidence="3">
    <location>
        <begin position="958"/>
        <end position="990"/>
    </location>
</feature>
<feature type="repeat" description="ANK" evidence="3">
    <location>
        <begin position="892"/>
        <end position="924"/>
    </location>
</feature>
<dbReference type="Gene3D" id="1.20.120.1020">
    <property type="entry name" value="Prion-inhibition and propagation, HeLo domain"/>
    <property type="match status" value="1"/>
</dbReference>
<dbReference type="SMART" id="SM00248">
    <property type="entry name" value="ANK"/>
    <property type="match status" value="22"/>
</dbReference>
<dbReference type="SUPFAM" id="SSF48403">
    <property type="entry name" value="Ankyrin repeat"/>
    <property type="match status" value="2"/>
</dbReference>
<dbReference type="InterPro" id="IPR056884">
    <property type="entry name" value="NPHP3-like_N"/>
</dbReference>
<keyword evidence="2 3" id="KW-0040">ANK repeat</keyword>
<dbReference type="Pfam" id="PF24883">
    <property type="entry name" value="NPHP3_N"/>
    <property type="match status" value="1"/>
</dbReference>
<dbReference type="PRINTS" id="PR01415">
    <property type="entry name" value="ANKYRIN"/>
</dbReference>
<feature type="region of interest" description="Disordered" evidence="4">
    <location>
        <begin position="719"/>
        <end position="748"/>
    </location>
</feature>
<dbReference type="PANTHER" id="PTHR24198:SF165">
    <property type="entry name" value="ANKYRIN REPEAT-CONTAINING PROTEIN-RELATED"/>
    <property type="match status" value="1"/>
</dbReference>
<name>A0ABQ8WUI1_PENCH</name>
<evidence type="ECO:0000313" key="8">
    <source>
        <dbReference type="Proteomes" id="UP001220256"/>
    </source>
</evidence>
<dbReference type="InterPro" id="IPR002110">
    <property type="entry name" value="Ankyrin_rpt"/>
</dbReference>
<feature type="domain" description="Nephrocystin 3-like N-terminal" evidence="6">
    <location>
        <begin position="229"/>
        <end position="400"/>
    </location>
</feature>
<evidence type="ECO:0000256" key="4">
    <source>
        <dbReference type="SAM" id="MobiDB-lite"/>
    </source>
</evidence>
<evidence type="ECO:0000256" key="2">
    <source>
        <dbReference type="ARBA" id="ARBA00023043"/>
    </source>
</evidence>
<dbReference type="PANTHER" id="PTHR24198">
    <property type="entry name" value="ANKYRIN REPEAT AND PROTEIN KINASE DOMAIN-CONTAINING PROTEIN"/>
    <property type="match status" value="1"/>
</dbReference>
<dbReference type="Gene3D" id="1.25.40.20">
    <property type="entry name" value="Ankyrin repeat-containing domain"/>
    <property type="match status" value="6"/>
</dbReference>
<dbReference type="InterPro" id="IPR036770">
    <property type="entry name" value="Ankyrin_rpt-contain_sf"/>
</dbReference>
<feature type="compositionally biased region" description="Acidic residues" evidence="4">
    <location>
        <begin position="722"/>
        <end position="736"/>
    </location>
</feature>
<feature type="repeat" description="ANK" evidence="3">
    <location>
        <begin position="827"/>
        <end position="859"/>
    </location>
</feature>
<keyword evidence="8" id="KW-1185">Reference proteome</keyword>